<evidence type="ECO:0000313" key="2">
    <source>
        <dbReference type="EMBL" id="NMG76286.1"/>
    </source>
</evidence>
<dbReference type="SUPFAM" id="SSF53756">
    <property type="entry name" value="UDP-Glycosyltransferase/glycogen phosphorylase"/>
    <property type="match status" value="1"/>
</dbReference>
<keyword evidence="2" id="KW-0808">Transferase</keyword>
<dbReference type="InterPro" id="IPR010610">
    <property type="entry name" value="EryCIII-like_C"/>
</dbReference>
<dbReference type="EMBL" id="WTVQ01000029">
    <property type="protein sequence ID" value="NMG76286.1"/>
    <property type="molecule type" value="Genomic_DNA"/>
</dbReference>
<dbReference type="PANTHER" id="PTHR21015">
    <property type="entry name" value="UDP-N-ACETYLGLUCOSAMINE--N-ACETYLMURAMYL-(PENTAPEPTIDE) PYROPHOSPHORYL-UNDECAPRENOL N-ACETYLGLUCOSAMINE TRANSFERASE 1"/>
    <property type="match status" value="1"/>
</dbReference>
<reference evidence="2 3" key="1">
    <citation type="submission" date="2019-12" db="EMBL/GenBank/DDBJ databases">
        <title>Comparative genomics gives insights into the taxonomy of the Azoarcus-Aromatoleum group and reveals separate origins of nif in the plant-associated Azoarcus and non-plant-associated Aromatoleum sub-groups.</title>
        <authorList>
            <person name="Lafos M."/>
            <person name="Maluk M."/>
            <person name="Batista M."/>
            <person name="Junghare M."/>
            <person name="Carmona M."/>
            <person name="Faoro H."/>
            <person name="Cruz L.M."/>
            <person name="Battistoni F."/>
            <person name="De Souza E."/>
            <person name="Pedrosa F."/>
            <person name="Chen W.-M."/>
            <person name="Poole P.S."/>
            <person name="Dixon R.A."/>
            <person name="James E.K."/>
        </authorList>
    </citation>
    <scope>NUCLEOTIDE SEQUENCE [LARGE SCALE GENOMIC DNA]</scope>
    <source>
        <strain evidence="2 3">22Lin</strain>
    </source>
</reference>
<accession>A0ABX1QH24</accession>
<keyword evidence="3" id="KW-1185">Reference proteome</keyword>
<dbReference type="Proteomes" id="UP000648984">
    <property type="component" value="Unassembled WGS sequence"/>
</dbReference>
<dbReference type="RefSeq" id="WP_169261428.1">
    <property type="nucleotide sequence ID" value="NZ_WTVQ01000029.1"/>
</dbReference>
<name>A0ABX1QH24_9RHOO</name>
<dbReference type="PANTHER" id="PTHR21015:SF22">
    <property type="entry name" value="GLYCOSYLTRANSFERASE"/>
    <property type="match status" value="1"/>
</dbReference>
<gene>
    <name evidence="2" type="ORF">GPA25_16115</name>
</gene>
<protein>
    <submittedName>
        <fullName evidence="2">Glycosyl transferase</fullName>
    </submittedName>
</protein>
<evidence type="ECO:0000313" key="3">
    <source>
        <dbReference type="Proteomes" id="UP000648984"/>
    </source>
</evidence>
<dbReference type="GO" id="GO:0016740">
    <property type="term" value="F:transferase activity"/>
    <property type="evidence" value="ECO:0007669"/>
    <property type="project" value="UniProtKB-KW"/>
</dbReference>
<feature type="domain" description="Erythromycin biosynthesis protein CIII-like C-terminal" evidence="1">
    <location>
        <begin position="260"/>
        <end position="385"/>
    </location>
</feature>
<dbReference type="Pfam" id="PF06722">
    <property type="entry name" value="EryCIII-like_C"/>
    <property type="match status" value="1"/>
</dbReference>
<sequence>MTHRKRILFIAEAVTLAHVARPYALARGLDAADWEIVFACADTYLALFPDWPWQRVDLQSIAPQVFMRRLAQGHRLYPRETLEQYAREDLRLIDTLRPDVIVGDFRLSLSATARAARVPYVALTNAYWSPYATRRRIPVPSLPMTRALGVPLASALFTLSRPLAFAWHTLPLNSLRREYGQPSLGFDLRRAYTDADITLYADIPQLVPTSGLPAHHRYIGPVEWSPPIPMPELPRQQTADKPFVYVTMGSSGSATLLPTILSALSGLDCQIAVATGGIRIHDAPANAIVADYLPGDRMADCARLVICNGGSPTSHQALARGVPVLGIPSNLDQHLNMEYVTAYGAGLSLRPESATVQRLQEAIRTLLHAPEYRRRAGDLANIMREQNPAGALAGTITEILELHS</sequence>
<organism evidence="2 3">
    <name type="scientific">Aromatoleum diolicum</name>
    <dbReference type="NCBI Taxonomy" id="75796"/>
    <lineage>
        <taxon>Bacteria</taxon>
        <taxon>Pseudomonadati</taxon>
        <taxon>Pseudomonadota</taxon>
        <taxon>Betaproteobacteria</taxon>
        <taxon>Rhodocyclales</taxon>
        <taxon>Rhodocyclaceae</taxon>
        <taxon>Aromatoleum</taxon>
    </lineage>
</organism>
<dbReference type="Gene3D" id="3.40.50.2000">
    <property type="entry name" value="Glycogen Phosphorylase B"/>
    <property type="match status" value="2"/>
</dbReference>
<evidence type="ECO:0000259" key="1">
    <source>
        <dbReference type="Pfam" id="PF06722"/>
    </source>
</evidence>
<proteinExistence type="predicted"/>
<comment type="caution">
    <text evidence="2">The sequence shown here is derived from an EMBL/GenBank/DDBJ whole genome shotgun (WGS) entry which is preliminary data.</text>
</comment>